<evidence type="ECO:0000259" key="2">
    <source>
        <dbReference type="PROSITE" id="PS51084"/>
    </source>
</evidence>
<dbReference type="Proteomes" id="UP000500806">
    <property type="component" value="Chromosome"/>
</dbReference>
<evidence type="ECO:0000313" key="4">
    <source>
        <dbReference type="Proteomes" id="UP000500806"/>
    </source>
</evidence>
<organism evidence="3 4">
    <name type="scientific">Polynucleobacter antarcticus</name>
    <dbReference type="NCBI Taxonomy" id="1743162"/>
    <lineage>
        <taxon>Bacteria</taxon>
        <taxon>Pseudomonadati</taxon>
        <taxon>Pseudomonadota</taxon>
        <taxon>Betaproteobacteria</taxon>
        <taxon>Burkholderiales</taxon>
        <taxon>Burkholderiaceae</taxon>
        <taxon>Polynucleobacter</taxon>
    </lineage>
</organism>
<gene>
    <name evidence="3" type="ORF">DCO16_08015</name>
</gene>
<sequence length="150" mass="16966">MTDCPLCQVELQLVAEDASTELIWRGDDCRIVLINDPDLPGFCRVIWNHHIAEMTDLSYGEREHLMTLVFAVEEAVRLVMHPDKVNLASLGNMVPHIHWHIIPRYKDDAFFPGSVWSQRTQETLASTLAERKRLAKGLPSAIKSAIAALH</sequence>
<reference evidence="3 4" key="1">
    <citation type="submission" date="2018-04" db="EMBL/GenBank/DDBJ databases">
        <title>Polynucleobacter sp. LimPoW16 genome.</title>
        <authorList>
            <person name="Hahn M.W."/>
        </authorList>
    </citation>
    <scope>NUCLEOTIDE SEQUENCE [LARGE SCALE GENOMIC DNA]</scope>
    <source>
        <strain evidence="3 4">LimPoW16</strain>
    </source>
</reference>
<protein>
    <submittedName>
        <fullName evidence="3">HIT family protein</fullName>
    </submittedName>
</protein>
<dbReference type="KEGG" id="pani:DCO16_08015"/>
<dbReference type="PANTHER" id="PTHR42997">
    <property type="entry name" value="HIT FAMILY HYDROLASE"/>
    <property type="match status" value="1"/>
</dbReference>
<name>A0A6M9PRQ7_9BURK</name>
<proteinExistence type="predicted"/>
<dbReference type="AlphaFoldDB" id="A0A6M9PRQ7"/>
<evidence type="ECO:0000256" key="1">
    <source>
        <dbReference type="PROSITE-ProRule" id="PRU00464"/>
    </source>
</evidence>
<dbReference type="PROSITE" id="PS51084">
    <property type="entry name" value="HIT_2"/>
    <property type="match status" value="1"/>
</dbReference>
<accession>A0A6M9PRQ7</accession>
<evidence type="ECO:0000313" key="3">
    <source>
        <dbReference type="EMBL" id="QKM63001.1"/>
    </source>
</evidence>
<dbReference type="SUPFAM" id="SSF54197">
    <property type="entry name" value="HIT-like"/>
    <property type="match status" value="1"/>
</dbReference>
<dbReference type="RefSeq" id="WP_173943157.1">
    <property type="nucleotide sequence ID" value="NZ_CBCSCD010000001.1"/>
</dbReference>
<dbReference type="GO" id="GO:0003824">
    <property type="term" value="F:catalytic activity"/>
    <property type="evidence" value="ECO:0007669"/>
    <property type="project" value="InterPro"/>
</dbReference>
<feature type="domain" description="HIT" evidence="2">
    <location>
        <begin position="9"/>
        <end position="111"/>
    </location>
</feature>
<dbReference type="EMBL" id="CP028941">
    <property type="protein sequence ID" value="QKM63001.1"/>
    <property type="molecule type" value="Genomic_DNA"/>
</dbReference>
<keyword evidence="4" id="KW-1185">Reference proteome</keyword>
<dbReference type="Gene3D" id="3.30.428.10">
    <property type="entry name" value="HIT-like"/>
    <property type="match status" value="1"/>
</dbReference>
<dbReference type="InterPro" id="IPR036265">
    <property type="entry name" value="HIT-like_sf"/>
</dbReference>
<dbReference type="PANTHER" id="PTHR42997:SF1">
    <property type="entry name" value="AP-4-A PHOSPHORYLASE"/>
    <property type="match status" value="1"/>
</dbReference>
<dbReference type="InterPro" id="IPR011146">
    <property type="entry name" value="HIT-like"/>
</dbReference>
<dbReference type="InterPro" id="IPR052908">
    <property type="entry name" value="AP-4-A_phosphorylase"/>
</dbReference>
<feature type="short sequence motif" description="Histidine triad motif" evidence="1">
    <location>
        <begin position="96"/>
        <end position="100"/>
    </location>
</feature>
<dbReference type="Pfam" id="PF01230">
    <property type="entry name" value="HIT"/>
    <property type="match status" value="1"/>
</dbReference>